<evidence type="ECO:0000313" key="1">
    <source>
        <dbReference type="EMBL" id="QNR65468.1"/>
    </source>
</evidence>
<sequence length="256" mass="30133">MPNKVEDSFIEEAKKAAKQAGGYLTADLFDQFRDKKKTVAWDTYSRKNKITFRDFLKIAKIPSKDEYKLNKTKIQIIQNFKLLNITYGYIDKKSYEEQKYTPSWEYISDRFGIEKMACIAEVKLKNKYIDIDTMISDLKISIKELGYIPTRQQYDELKLKPSIKSLKSKNLSWRNAMIQAEYNSTRVGDKICQYDRCYVQFEASEKLFCDTCEKKVKSEINKLIDSMSLKDAQSLLRELINEGNVDHKLLDEIRKR</sequence>
<gene>
    <name evidence="1" type="ORF">IAQ67_16390</name>
</gene>
<dbReference type="AlphaFoldDB" id="A0A7H0Y310"/>
<evidence type="ECO:0000313" key="2">
    <source>
        <dbReference type="Proteomes" id="UP000516384"/>
    </source>
</evidence>
<dbReference type="RefSeq" id="WP_190297367.1">
    <property type="nucleotide sequence ID" value="NZ_CP061172.1"/>
</dbReference>
<organism evidence="1 2">
    <name type="scientific">Paenibacillus peoriae</name>
    <dbReference type="NCBI Taxonomy" id="59893"/>
    <lineage>
        <taxon>Bacteria</taxon>
        <taxon>Bacillati</taxon>
        <taxon>Bacillota</taxon>
        <taxon>Bacilli</taxon>
        <taxon>Bacillales</taxon>
        <taxon>Paenibacillaceae</taxon>
        <taxon>Paenibacillus</taxon>
    </lineage>
</organism>
<dbReference type="Proteomes" id="UP000516384">
    <property type="component" value="Chromosome"/>
</dbReference>
<accession>A0A7H0Y310</accession>
<dbReference type="EMBL" id="CP061172">
    <property type="protein sequence ID" value="QNR65468.1"/>
    <property type="molecule type" value="Genomic_DNA"/>
</dbReference>
<reference evidence="1 2" key="1">
    <citation type="submission" date="2020-09" db="EMBL/GenBank/DDBJ databases">
        <title>Characterization of Paenibacillus peoriae strain ZF390 with broad-spectrum antimicrobial activity as a potential biocontrol agent.</title>
        <authorList>
            <person name="Li L."/>
            <person name="Zhao Y."/>
            <person name="Li B."/>
            <person name="Xie X."/>
        </authorList>
    </citation>
    <scope>NUCLEOTIDE SEQUENCE [LARGE SCALE GENOMIC DNA]</scope>
    <source>
        <strain evidence="1 2">ZF390</strain>
    </source>
</reference>
<proteinExistence type="predicted"/>
<name>A0A7H0Y310_9BACL</name>
<protein>
    <submittedName>
        <fullName evidence="1">Uncharacterized protein</fullName>
    </submittedName>
</protein>